<evidence type="ECO:0000256" key="1">
    <source>
        <dbReference type="ARBA" id="ARBA00004741"/>
    </source>
</evidence>
<dbReference type="RefSeq" id="WP_088552587.1">
    <property type="nucleotide sequence ID" value="NZ_BDGJ01000003.1"/>
</dbReference>
<dbReference type="GO" id="GO:0005737">
    <property type="term" value="C:cytoplasm"/>
    <property type="evidence" value="ECO:0007669"/>
    <property type="project" value="TreeGrafter"/>
</dbReference>
<evidence type="ECO:0000259" key="10">
    <source>
        <dbReference type="PROSITE" id="PS51171"/>
    </source>
</evidence>
<dbReference type="FunFam" id="3.40.190.10:FF:000064">
    <property type="entry name" value="Prephenate dehydratase"/>
    <property type="match status" value="1"/>
</dbReference>
<feature type="domain" description="ACT" evidence="11">
    <location>
        <begin position="194"/>
        <end position="271"/>
    </location>
</feature>
<dbReference type="NCBIfam" id="NF008865">
    <property type="entry name" value="PRK11898.1"/>
    <property type="match status" value="1"/>
</dbReference>
<evidence type="ECO:0000313" key="12">
    <source>
        <dbReference type="EMBL" id="GAW90983.1"/>
    </source>
</evidence>
<dbReference type="EMBL" id="BDGJ01000003">
    <property type="protein sequence ID" value="GAW90983.1"/>
    <property type="molecule type" value="Genomic_DNA"/>
</dbReference>
<accession>A0A1Z5HN86</accession>
<dbReference type="GO" id="GO:0004664">
    <property type="term" value="F:prephenate dehydratase activity"/>
    <property type="evidence" value="ECO:0007669"/>
    <property type="project" value="UniProtKB-UniRule"/>
</dbReference>
<dbReference type="InterPro" id="IPR001086">
    <property type="entry name" value="Preph_deHydtase"/>
</dbReference>
<dbReference type="InterPro" id="IPR018528">
    <property type="entry name" value="Preph_deHydtase_CS"/>
</dbReference>
<comment type="caution">
    <text evidence="12">The sequence shown here is derived from an EMBL/GenBank/DDBJ whole genome shotgun (WGS) entry which is preliminary data.</text>
</comment>
<evidence type="ECO:0000259" key="11">
    <source>
        <dbReference type="PROSITE" id="PS51671"/>
    </source>
</evidence>
<organism evidence="12 13">
    <name type="scientific">Calderihabitans maritimus</name>
    <dbReference type="NCBI Taxonomy" id="1246530"/>
    <lineage>
        <taxon>Bacteria</taxon>
        <taxon>Bacillati</taxon>
        <taxon>Bacillota</taxon>
        <taxon>Clostridia</taxon>
        <taxon>Neomoorellales</taxon>
        <taxon>Calderihabitantaceae</taxon>
        <taxon>Calderihabitans</taxon>
    </lineage>
</organism>
<evidence type="ECO:0000256" key="3">
    <source>
        <dbReference type="ARBA" id="ARBA00021872"/>
    </source>
</evidence>
<evidence type="ECO:0000313" key="13">
    <source>
        <dbReference type="Proteomes" id="UP000197032"/>
    </source>
</evidence>
<evidence type="ECO:0000256" key="5">
    <source>
        <dbReference type="ARBA" id="ARBA00023141"/>
    </source>
</evidence>
<dbReference type="PANTHER" id="PTHR21022">
    <property type="entry name" value="PREPHENATE DEHYDRATASE P PROTEIN"/>
    <property type="match status" value="1"/>
</dbReference>
<evidence type="ECO:0000256" key="4">
    <source>
        <dbReference type="ARBA" id="ARBA00022605"/>
    </source>
</evidence>
<dbReference type="SUPFAM" id="SSF53850">
    <property type="entry name" value="Periplasmic binding protein-like II"/>
    <property type="match status" value="1"/>
</dbReference>
<dbReference type="InterPro" id="IPR045865">
    <property type="entry name" value="ACT-like_dom_sf"/>
</dbReference>
<dbReference type="PROSITE" id="PS00858">
    <property type="entry name" value="PREPHENATE_DEHYDR_2"/>
    <property type="match status" value="1"/>
</dbReference>
<dbReference type="PROSITE" id="PS00857">
    <property type="entry name" value="PREPHENATE_DEHYDR_1"/>
    <property type="match status" value="1"/>
</dbReference>
<keyword evidence="13" id="KW-1185">Reference proteome</keyword>
<dbReference type="PANTHER" id="PTHR21022:SF19">
    <property type="entry name" value="PREPHENATE DEHYDRATASE-RELATED"/>
    <property type="match status" value="1"/>
</dbReference>
<sequence length="278" mass="30890">MKLGYLGPQGTFSQQAAQRWIADKAGWELVSYESIPEVILGVAEKRLDAAVVPVENSIEGTVNVTLDMLVEEKSLSIIGEVILEVHHHLIGKQTDWKRVQAIYSHPQALAQCRGFLRQNFQGVSLRTAASTAEAARIVASGPDSWAAISSRFAAELYGLQVLAENIEDYRGNKTRFITVGRGPVKPTGKDKTSMVLALPQDRPGGLYRVLEEFAAEEINLTKIESRPTKKELGEYLFFLDCEGHATDPKLSRVLDRLRRKTALLRILGSYPRDMGEQK</sequence>
<dbReference type="CDD" id="cd04905">
    <property type="entry name" value="ACT_CM-PDT"/>
    <property type="match status" value="1"/>
</dbReference>
<proteinExistence type="predicted"/>
<evidence type="ECO:0000256" key="9">
    <source>
        <dbReference type="RuleBase" id="RU361254"/>
    </source>
</evidence>
<keyword evidence="7 9" id="KW-0456">Lyase</keyword>
<keyword evidence="4 9" id="KW-0028">Amino-acid biosynthesis</keyword>
<dbReference type="Gene3D" id="3.30.70.260">
    <property type="match status" value="1"/>
</dbReference>
<dbReference type="UniPathway" id="UPA00121">
    <property type="reaction ID" value="UER00345"/>
</dbReference>
<dbReference type="FunFam" id="3.40.190.10:FF:000034">
    <property type="entry name" value="Chorismate mutase/prephenate dehydratase"/>
    <property type="match status" value="1"/>
</dbReference>
<evidence type="ECO:0000256" key="2">
    <source>
        <dbReference type="ARBA" id="ARBA00013147"/>
    </source>
</evidence>
<dbReference type="Gene3D" id="3.40.190.10">
    <property type="entry name" value="Periplasmic binding protein-like II"/>
    <property type="match status" value="2"/>
</dbReference>
<comment type="pathway">
    <text evidence="1 9">Amino-acid biosynthesis; L-phenylalanine biosynthesis; phenylpyruvate from prephenate: step 1/1.</text>
</comment>
<dbReference type="AlphaFoldDB" id="A0A1Z5HN86"/>
<dbReference type="SUPFAM" id="SSF55021">
    <property type="entry name" value="ACT-like"/>
    <property type="match status" value="1"/>
</dbReference>
<dbReference type="CDD" id="cd13633">
    <property type="entry name" value="PBP2_Sa-PDT_like"/>
    <property type="match status" value="1"/>
</dbReference>
<dbReference type="EC" id="4.2.1.51" evidence="2 9"/>
<keyword evidence="6 9" id="KW-0584">Phenylalanine biosynthesis</keyword>
<protein>
    <recommendedName>
        <fullName evidence="3 9">Prephenate dehydratase</fullName>
        <shortName evidence="9">PDT</shortName>
        <ecNumber evidence="2 9">4.2.1.51</ecNumber>
    </recommendedName>
</protein>
<dbReference type="Pfam" id="PF00800">
    <property type="entry name" value="PDT"/>
    <property type="match status" value="1"/>
</dbReference>
<feature type="domain" description="Prephenate dehydratase" evidence="10">
    <location>
        <begin position="2"/>
        <end position="181"/>
    </location>
</feature>
<keyword evidence="5 9" id="KW-0057">Aromatic amino acid biosynthesis</keyword>
<dbReference type="Proteomes" id="UP000197032">
    <property type="component" value="Unassembled WGS sequence"/>
</dbReference>
<evidence type="ECO:0000256" key="6">
    <source>
        <dbReference type="ARBA" id="ARBA00023222"/>
    </source>
</evidence>
<gene>
    <name evidence="9" type="primary">pheA</name>
    <name evidence="12" type="ORF">KKC1_01450</name>
</gene>
<dbReference type="FunFam" id="3.30.70.260:FF:000012">
    <property type="entry name" value="Prephenate dehydratase"/>
    <property type="match status" value="1"/>
</dbReference>
<dbReference type="Pfam" id="PF01842">
    <property type="entry name" value="ACT"/>
    <property type="match status" value="1"/>
</dbReference>
<dbReference type="GO" id="GO:0009094">
    <property type="term" value="P:L-phenylalanine biosynthetic process"/>
    <property type="evidence" value="ECO:0007669"/>
    <property type="project" value="UniProtKB-UniPathway"/>
</dbReference>
<dbReference type="OrthoDB" id="9802281at2"/>
<reference evidence="13" key="1">
    <citation type="journal article" date="2017" name="Appl. Environ. Microbiol.">
        <title>Genomic analysis of Calderihabitans maritimus KKC1, a thermophilic hydrogenogenic carboxydotrophic bacterium isolated from marine sediment.</title>
        <authorList>
            <person name="Omae K."/>
            <person name="Yoneda Y."/>
            <person name="Fukuyama Y."/>
            <person name="Yoshida T."/>
            <person name="Sako Y."/>
        </authorList>
    </citation>
    <scope>NUCLEOTIDE SEQUENCE [LARGE SCALE GENOMIC DNA]</scope>
    <source>
        <strain evidence="13">KKC1</strain>
    </source>
</reference>
<dbReference type="PROSITE" id="PS51171">
    <property type="entry name" value="PREPHENATE_DEHYDR_3"/>
    <property type="match status" value="1"/>
</dbReference>
<dbReference type="InterPro" id="IPR002912">
    <property type="entry name" value="ACT_dom"/>
</dbReference>
<evidence type="ECO:0000256" key="7">
    <source>
        <dbReference type="ARBA" id="ARBA00023239"/>
    </source>
</evidence>
<comment type="catalytic activity">
    <reaction evidence="8 9">
        <text>prephenate + H(+) = 3-phenylpyruvate + CO2 + H2O</text>
        <dbReference type="Rhea" id="RHEA:21648"/>
        <dbReference type="ChEBI" id="CHEBI:15377"/>
        <dbReference type="ChEBI" id="CHEBI:15378"/>
        <dbReference type="ChEBI" id="CHEBI:16526"/>
        <dbReference type="ChEBI" id="CHEBI:18005"/>
        <dbReference type="ChEBI" id="CHEBI:29934"/>
        <dbReference type="EC" id="4.2.1.51"/>
    </reaction>
</comment>
<dbReference type="PROSITE" id="PS51671">
    <property type="entry name" value="ACT"/>
    <property type="match status" value="1"/>
</dbReference>
<evidence type="ECO:0000256" key="8">
    <source>
        <dbReference type="ARBA" id="ARBA00047848"/>
    </source>
</evidence>
<name>A0A1Z5HN86_9FIRM</name>